<dbReference type="EMBL" id="JAWJAX010000003">
    <property type="protein sequence ID" value="MDV2911043.1"/>
    <property type="molecule type" value="Genomic_DNA"/>
</dbReference>
<gene>
    <name evidence="1" type="ORF">R0H03_04075</name>
</gene>
<comment type="caution">
    <text evidence="1">The sequence shown here is derived from an EMBL/GenBank/DDBJ whole genome shotgun (WGS) entry which is preliminary data.</text>
</comment>
<dbReference type="Proteomes" id="UP001280415">
    <property type="component" value="Unassembled WGS sequence"/>
</dbReference>
<proteinExistence type="predicted"/>
<evidence type="ECO:0000313" key="2">
    <source>
        <dbReference type="Proteomes" id="UP001280415"/>
    </source>
</evidence>
<accession>A0AAW8YMJ7</accession>
<protein>
    <recommendedName>
        <fullName evidence="3">DUF1827 family protein</fullName>
    </recommendedName>
</protein>
<dbReference type="AlphaFoldDB" id="A0AAW8YMJ7"/>
<reference evidence="1" key="2">
    <citation type="submission" date="2023-10" db="EMBL/GenBank/DDBJ databases">
        <authorList>
            <person name="Khurajog B."/>
        </authorList>
    </citation>
    <scope>NUCLEOTIDE SEQUENCE</scope>
    <source>
        <strain evidence="1">BF14</strain>
    </source>
</reference>
<organism evidence="1 2">
    <name type="scientific">Pediococcus acidilactici</name>
    <dbReference type="NCBI Taxonomy" id="1254"/>
    <lineage>
        <taxon>Bacteria</taxon>
        <taxon>Bacillati</taxon>
        <taxon>Bacillota</taxon>
        <taxon>Bacilli</taxon>
        <taxon>Lactobacillales</taxon>
        <taxon>Lactobacillaceae</taxon>
        <taxon>Pediococcus</taxon>
        <taxon>Pediococcus acidilactici group</taxon>
    </lineage>
</organism>
<evidence type="ECO:0000313" key="1">
    <source>
        <dbReference type="EMBL" id="MDV2911043.1"/>
    </source>
</evidence>
<sequence length="94" mass="10718">MNIAVHKLAPKPVMDIYGDVHESATVLGMYGRTFSIVDETTKTTHVALYTDNHVKPPKEVRKAKNEIKQHFDAKRVKKLGCPSNDFRIRITNKK</sequence>
<dbReference type="RefSeq" id="WP_317052058.1">
    <property type="nucleotide sequence ID" value="NZ_CP140878.1"/>
</dbReference>
<reference evidence="1" key="1">
    <citation type="journal article" date="2023" name="PeerJ">
        <title>Selection and evaluation of lactic acid bacteria from chicken feces in Thailand as potential probiotics.</title>
        <authorList>
            <person name="Khurajog B."/>
            <person name="Disastra Y."/>
            <person name="Lawwyne L.D."/>
            <person name="Sirichokchatchawan W."/>
            <person name="Niyomtham W."/>
            <person name="Yindee J."/>
            <person name="Hampson D.J."/>
            <person name="Prapasarakul N."/>
        </authorList>
    </citation>
    <scope>NUCLEOTIDE SEQUENCE</scope>
    <source>
        <strain evidence="1">BF14</strain>
    </source>
</reference>
<name>A0AAW8YMJ7_PEDAC</name>
<evidence type="ECO:0008006" key="3">
    <source>
        <dbReference type="Google" id="ProtNLM"/>
    </source>
</evidence>